<proteinExistence type="predicted"/>
<evidence type="ECO:0000313" key="1">
    <source>
        <dbReference type="EMBL" id="DAF47816.1"/>
    </source>
</evidence>
<dbReference type="EMBL" id="BK032560">
    <property type="protein sequence ID" value="DAF47816.1"/>
    <property type="molecule type" value="Genomic_DNA"/>
</dbReference>
<organism evidence="1">
    <name type="scientific">Siphoviridae sp. ctJjf17</name>
    <dbReference type="NCBI Taxonomy" id="2827839"/>
    <lineage>
        <taxon>Viruses</taxon>
        <taxon>Duplodnaviria</taxon>
        <taxon>Heunggongvirae</taxon>
        <taxon>Uroviricota</taxon>
        <taxon>Caudoviricetes</taxon>
    </lineage>
</organism>
<dbReference type="Pfam" id="PF04404">
    <property type="entry name" value="ERF"/>
    <property type="match status" value="1"/>
</dbReference>
<name>A0A8S5SA70_9CAUD</name>
<reference evidence="1" key="1">
    <citation type="journal article" date="2021" name="Proc. Natl. Acad. Sci. U.S.A.">
        <title>A Catalog of Tens of Thousands of Viruses from Human Metagenomes Reveals Hidden Associations with Chronic Diseases.</title>
        <authorList>
            <person name="Tisza M.J."/>
            <person name="Buck C.B."/>
        </authorList>
    </citation>
    <scope>NUCLEOTIDE SEQUENCE</scope>
    <source>
        <strain evidence="1">CtJjf17</strain>
    </source>
</reference>
<sequence>METTERDLKAKLYKKLQQARVELQKANLQKSGYNPFQKFKYFELGDFLPHINKIFNEIGLADHINIEEDTATATLIIVDVDTGCEVAFKSPIQKQLGKEQDIGAVITYARRYAYNIALNISENDMLDSQDLNKVANNYKMQNQAKNSGLTPKSNERNNILQALNMNADINQIKGWLDQNKIQANKFEDLTDVQLMQVWNMFKSK</sequence>
<accession>A0A8S5SA70</accession>
<protein>
    <submittedName>
        <fullName evidence="1">ERF superfamily protein</fullName>
    </submittedName>
</protein>
<dbReference type="InterPro" id="IPR007499">
    <property type="entry name" value="ERF_bacteria_virus"/>
</dbReference>